<evidence type="ECO:0000256" key="3">
    <source>
        <dbReference type="ARBA" id="ARBA00022691"/>
    </source>
</evidence>
<dbReference type="Gene3D" id="3.40.50.150">
    <property type="entry name" value="Vaccinia Virus protein VP39"/>
    <property type="match status" value="1"/>
</dbReference>
<organism evidence="5">
    <name type="scientific">Auxenochlorella protothecoides</name>
    <name type="common">Green microalga</name>
    <name type="synonym">Chlorella protothecoides</name>
    <dbReference type="NCBI Taxonomy" id="3075"/>
    <lineage>
        <taxon>Eukaryota</taxon>
        <taxon>Viridiplantae</taxon>
        <taxon>Chlorophyta</taxon>
        <taxon>core chlorophytes</taxon>
        <taxon>Trebouxiophyceae</taxon>
        <taxon>Chlorellales</taxon>
        <taxon>Chlorellaceae</taxon>
        <taxon>Auxenochlorella</taxon>
    </lineage>
</organism>
<dbReference type="InterPro" id="IPR029063">
    <property type="entry name" value="SAM-dependent_MTases_sf"/>
</dbReference>
<feature type="non-terminal residue" evidence="5">
    <location>
        <position position="1"/>
    </location>
</feature>
<dbReference type="PANTHER" id="PTHR43464">
    <property type="entry name" value="METHYLTRANSFERASE"/>
    <property type="match status" value="1"/>
</dbReference>
<reference evidence="5" key="1">
    <citation type="submission" date="2015-08" db="EMBL/GenBank/DDBJ databases">
        <authorList>
            <person name="Babu N.S."/>
            <person name="Beckwith C.J."/>
            <person name="Beseler K.G."/>
            <person name="Brison A."/>
            <person name="Carone J.V."/>
            <person name="Caskin T.P."/>
            <person name="Diamond M."/>
            <person name="Durham M.E."/>
            <person name="Foxe J.M."/>
            <person name="Go M."/>
            <person name="Henderson B.A."/>
            <person name="Jones I.B."/>
            <person name="McGettigan J.A."/>
            <person name="Micheletti S.J."/>
            <person name="Nasrallah M.E."/>
            <person name="Ortiz D."/>
            <person name="Piller C.R."/>
            <person name="Privatt S.R."/>
            <person name="Schneider S.L."/>
            <person name="Sharp S."/>
            <person name="Smith T.C."/>
            <person name="Stanton J.D."/>
            <person name="Ullery H.E."/>
            <person name="Wilson R.J."/>
            <person name="Serrano M.G."/>
            <person name="Buck G."/>
            <person name="Lee V."/>
            <person name="Wang Y."/>
            <person name="Carvalho R."/>
            <person name="Voegtly L."/>
            <person name="Shi R."/>
            <person name="Duckworth R."/>
            <person name="Johnson A."/>
            <person name="Loviza R."/>
            <person name="Walstead R."/>
            <person name="Shah Z."/>
            <person name="Kiflezghi M."/>
            <person name="Wade K."/>
            <person name="Ball S.L."/>
            <person name="Bradley K.W."/>
            <person name="Asai D.J."/>
            <person name="Bowman C.A."/>
            <person name="Russell D.A."/>
            <person name="Pope W.H."/>
            <person name="Jacobs-Sera D."/>
            <person name="Hendrix R.W."/>
            <person name="Hatfull G.F."/>
        </authorList>
    </citation>
    <scope>NUCLEOTIDE SEQUENCE</scope>
</reference>
<dbReference type="GO" id="GO:0032259">
    <property type="term" value="P:methylation"/>
    <property type="evidence" value="ECO:0007669"/>
    <property type="project" value="UniProtKB-KW"/>
</dbReference>
<dbReference type="PROSITE" id="PS51556">
    <property type="entry name" value="SAM_MT_MG_PIX"/>
    <property type="match status" value="1"/>
</dbReference>
<proteinExistence type="predicted"/>
<evidence type="ECO:0000259" key="4">
    <source>
        <dbReference type="Pfam" id="PF07109"/>
    </source>
</evidence>
<dbReference type="SUPFAM" id="SSF53335">
    <property type="entry name" value="S-adenosyl-L-methionine-dependent methyltransferases"/>
    <property type="match status" value="1"/>
</dbReference>
<dbReference type="InterPro" id="IPR010251">
    <property type="entry name" value="Mg_prot_MeTrfase"/>
</dbReference>
<accession>A0A1D1ZTC2</accession>
<dbReference type="NCBIfam" id="TIGR02021">
    <property type="entry name" value="BchM-ChlM"/>
    <property type="match status" value="1"/>
</dbReference>
<dbReference type="CDD" id="cd02440">
    <property type="entry name" value="AdoMet_MTases"/>
    <property type="match status" value="1"/>
</dbReference>
<dbReference type="GO" id="GO:0046406">
    <property type="term" value="F:magnesium protoporphyrin IX methyltransferase activity"/>
    <property type="evidence" value="ECO:0007669"/>
    <property type="project" value="InterPro"/>
</dbReference>
<keyword evidence="1" id="KW-0489">Methyltransferase</keyword>
<dbReference type="AlphaFoldDB" id="A0A1D1ZTC2"/>
<dbReference type="Pfam" id="PF07109">
    <property type="entry name" value="Mg-por_mtran_C"/>
    <property type="match status" value="1"/>
</dbReference>
<evidence type="ECO:0000313" key="5">
    <source>
        <dbReference type="EMBL" id="JAT70081.1"/>
    </source>
</evidence>
<evidence type="ECO:0000256" key="1">
    <source>
        <dbReference type="ARBA" id="ARBA00022603"/>
    </source>
</evidence>
<dbReference type="PANTHER" id="PTHR43464:SF19">
    <property type="entry name" value="UBIQUINONE BIOSYNTHESIS O-METHYLTRANSFERASE, MITOCHONDRIAL"/>
    <property type="match status" value="1"/>
</dbReference>
<keyword evidence="2" id="KW-0808">Transferase</keyword>
<sequence length="355" mass="38328">RDPSLFSSSTDDPRILLPTPVIKTTFNPILGECTLPVEQASRPFGRISVAAMHASICLKPTPLSRAFVPRGTAPRSRHCRPFRVMDDGSALLAVGGTAAVAAVSAALLAADPEKRRAVQTQEAGGNELEAVANYFNTQGFERWNRIYGTTDNVNKVQLDIREGHAVTVSKVLNWLGEASLDGVTIADIGCGTGSLAIPLALKGASVTASDISEAMAKEAEQRYKAASSEPGAKKPRKAPTFQAQDLESCSGCFDTVACIDVMIHYPQDKVNGMIKHLAGLADKRLIISFAPKTFFYTWLQRVGNLFPGPSKATRAYLHAEADIEAALASAGFKVTRKEMTATKFYFSRLFYAERL</sequence>
<name>A0A1D1ZTC2_AUXPR</name>
<dbReference type="EMBL" id="GDKF01008541">
    <property type="protein sequence ID" value="JAT70081.1"/>
    <property type="molecule type" value="Transcribed_RNA"/>
</dbReference>
<protein>
    <recommendedName>
        <fullName evidence="4">Magnesium-protoporphyrin IX methyltransferase C-terminal domain-containing protein</fullName>
    </recommendedName>
</protein>
<gene>
    <name evidence="5" type="ORF">g.6581</name>
</gene>
<feature type="domain" description="Magnesium-protoporphyrin IX methyltransferase C-terminal" evidence="4">
    <location>
        <begin position="258"/>
        <end position="352"/>
    </location>
</feature>
<evidence type="ECO:0000256" key="2">
    <source>
        <dbReference type="ARBA" id="ARBA00022679"/>
    </source>
</evidence>
<keyword evidence="3" id="KW-0949">S-adenosyl-L-methionine</keyword>
<dbReference type="InterPro" id="IPR010940">
    <property type="entry name" value="Mg_prot_MeTrfase_C"/>
</dbReference>
<dbReference type="GO" id="GO:0015995">
    <property type="term" value="P:chlorophyll biosynthetic process"/>
    <property type="evidence" value="ECO:0007669"/>
    <property type="project" value="InterPro"/>
</dbReference>